<proteinExistence type="predicted"/>
<dbReference type="KEGG" id="vg:932756"/>
<name>Q8W6W2_9CAUD</name>
<dbReference type="GeneID" id="932756"/>
<organism evidence="1 2">
    <name type="scientific">Synechococcus phage P60</name>
    <dbReference type="NCBI Taxonomy" id="2905923"/>
    <lineage>
        <taxon>Viruses</taxon>
        <taxon>Duplodnaviria</taxon>
        <taxon>Heunggongvirae</taxon>
        <taxon>Uroviricota</taxon>
        <taxon>Caudoviricetes</taxon>
        <taxon>Autographivirales</taxon>
        <taxon>Tiilvirus</taxon>
        <taxon>Tiilvirus P60</taxon>
    </lineage>
</organism>
<reference evidence="1 2" key="1">
    <citation type="journal article" date="2002" name="Appl. Environ. Microbiol.">
        <title>Genomic sequence and evolution of marine cyanophage P60: a new insight on lytic and lysogenic phages.</title>
        <authorList>
            <person name="Chen F."/>
            <person name="Lu J."/>
        </authorList>
    </citation>
    <scope>NUCLEOTIDE SEQUENCE</scope>
</reference>
<dbReference type="InterPro" id="IPR024345">
    <property type="entry name" value="DNA_matur_Phage_T7-like"/>
</dbReference>
<keyword evidence="2" id="KW-1185">Reference proteome</keyword>
<sequence length="77" mass="8347">MAKRASEDQFDLLHSLLTTELINRIRSGEATTADLRAASDWLKSNDITGVAVANSPLAALAGLVPDDLTFEDVQRHL</sequence>
<dbReference type="Proteomes" id="UP000001761">
    <property type="component" value="Segment"/>
</dbReference>
<dbReference type="RefSeq" id="NP_570379.1">
    <property type="nucleotide sequence ID" value="NC_003390.2"/>
</dbReference>
<protein>
    <submittedName>
        <fullName evidence="1">Uncharacterized protein</fullName>
    </submittedName>
</protein>
<accession>Q8W6W2</accession>
<dbReference type="OrthoDB" id="23633at10239"/>
<evidence type="ECO:0000313" key="1">
    <source>
        <dbReference type="EMBL" id="AAL73317.1"/>
    </source>
</evidence>
<evidence type="ECO:0000313" key="2">
    <source>
        <dbReference type="Proteomes" id="UP000001761"/>
    </source>
</evidence>
<dbReference type="Pfam" id="PF11123">
    <property type="entry name" value="DNA_Packaging_2"/>
    <property type="match status" value="1"/>
</dbReference>
<dbReference type="EMBL" id="AF338467">
    <property type="protein sequence ID" value="AAL73317.1"/>
    <property type="molecule type" value="Genomic_DNA"/>
</dbReference>
<gene>
    <name evidence="1" type="ORF">P60_gp40</name>
</gene>